<dbReference type="GeneID" id="106073581"/>
<evidence type="ECO:0000256" key="2">
    <source>
        <dbReference type="ARBA" id="ARBA00005375"/>
    </source>
</evidence>
<keyword evidence="5" id="KW-0378">Hydrolase</keyword>
<dbReference type="PROSITE" id="PS00778">
    <property type="entry name" value="HIS_ACID_PHOSPHAT_2"/>
    <property type="match status" value="1"/>
</dbReference>
<keyword evidence="8" id="KW-1185">Reference proteome</keyword>
<dbReference type="Pfam" id="PF00328">
    <property type="entry name" value="His_Phos_2"/>
    <property type="match status" value="1"/>
</dbReference>
<evidence type="ECO:0000256" key="1">
    <source>
        <dbReference type="ARBA" id="ARBA00000032"/>
    </source>
</evidence>
<dbReference type="InterPro" id="IPR000560">
    <property type="entry name" value="His_Pase_clade-2"/>
</dbReference>
<gene>
    <name evidence="9" type="primary">LOC106073581</name>
</gene>
<evidence type="ECO:0000313" key="8">
    <source>
        <dbReference type="Proteomes" id="UP001165740"/>
    </source>
</evidence>
<dbReference type="GO" id="GO:0003993">
    <property type="term" value="F:acid phosphatase activity"/>
    <property type="evidence" value="ECO:0007669"/>
    <property type="project" value="UniProtKB-EC"/>
</dbReference>
<dbReference type="OrthoDB" id="5821688at2759"/>
<evidence type="ECO:0000313" key="9">
    <source>
        <dbReference type="RefSeq" id="XP_055860856.1"/>
    </source>
</evidence>
<accession>A0A9W2YDK7</accession>
<dbReference type="InterPro" id="IPR050645">
    <property type="entry name" value="Histidine_acid_phosphatase"/>
</dbReference>
<sequence>MDYSSIIKNNFWICYTRFCKFCFKYFYRMEITSHLAVAINLILILPLSLAQPTLKLVSVLYRHGDRSPAAIYPLDKNNATAWPDGLGWLTNIGKQQQFVLGQFIKNKYSGFLNTSYYNHTEILVQSSGVNRCLMSAYCHLAGLYSPQGEQIWNPNLLWQPIPVQSTPTKSDNKLALGAPCPKYDKLLADVFNSPEIQKEEMENKDFYEMIEKNTGISKENVEDIWKVSDPLICEQAHNMTWNDWVYQSGVWEKLQSLTSLSYAVYLYTPEMARLKGGPLLKEIITNMQTATQQDKPSPKFYMYSAHDTTVATLLSAMHVFDRHAPIYNALVMVELHNIQSDYVVKIFYKNESNSDPYELFVPGCNLPCKLVDFVSLTKDTVPVDWNQECQLPVSQLPVSQKSADTTKCPNGGPTIFLSTWLILLTLWICA</sequence>
<dbReference type="OMA" id="DPHQESD"/>
<dbReference type="PROSITE" id="PS00616">
    <property type="entry name" value="HIS_ACID_PHOSPHAT_1"/>
    <property type="match status" value="1"/>
</dbReference>
<dbReference type="InterPro" id="IPR033379">
    <property type="entry name" value="Acid_Pase_AS"/>
</dbReference>
<organism evidence="8 9">
    <name type="scientific">Biomphalaria glabrata</name>
    <name type="common">Bloodfluke planorb</name>
    <name type="synonym">Freshwater snail</name>
    <dbReference type="NCBI Taxonomy" id="6526"/>
    <lineage>
        <taxon>Eukaryota</taxon>
        <taxon>Metazoa</taxon>
        <taxon>Spiralia</taxon>
        <taxon>Lophotrochozoa</taxon>
        <taxon>Mollusca</taxon>
        <taxon>Gastropoda</taxon>
        <taxon>Heterobranchia</taxon>
        <taxon>Euthyneura</taxon>
        <taxon>Panpulmonata</taxon>
        <taxon>Hygrophila</taxon>
        <taxon>Lymnaeoidea</taxon>
        <taxon>Planorbidae</taxon>
        <taxon>Biomphalaria</taxon>
    </lineage>
</organism>
<dbReference type="EC" id="3.1.3.2" evidence="3"/>
<dbReference type="PANTHER" id="PTHR11567:SF211">
    <property type="entry name" value="PROSTATIC ACID PHOSPHATASE"/>
    <property type="match status" value="1"/>
</dbReference>
<comment type="similarity">
    <text evidence="2">Belongs to the histidine acid phosphatase family.</text>
</comment>
<proteinExistence type="inferred from homology"/>
<dbReference type="InterPro" id="IPR029033">
    <property type="entry name" value="His_PPase_superfam"/>
</dbReference>
<keyword evidence="7" id="KW-0325">Glycoprotein</keyword>
<evidence type="ECO:0000256" key="6">
    <source>
        <dbReference type="ARBA" id="ARBA00023157"/>
    </source>
</evidence>
<evidence type="ECO:0000256" key="5">
    <source>
        <dbReference type="ARBA" id="ARBA00022801"/>
    </source>
</evidence>
<evidence type="ECO:0000256" key="3">
    <source>
        <dbReference type="ARBA" id="ARBA00012646"/>
    </source>
</evidence>
<dbReference type="SUPFAM" id="SSF53254">
    <property type="entry name" value="Phosphoglycerate mutase-like"/>
    <property type="match status" value="1"/>
</dbReference>
<keyword evidence="6" id="KW-1015">Disulfide bond</keyword>
<dbReference type="CDD" id="cd07061">
    <property type="entry name" value="HP_HAP_like"/>
    <property type="match status" value="1"/>
</dbReference>
<name>A0A9W2YDK7_BIOGL</name>
<dbReference type="Proteomes" id="UP001165740">
    <property type="component" value="Chromosome 1"/>
</dbReference>
<dbReference type="RefSeq" id="XP_055860856.1">
    <property type="nucleotide sequence ID" value="XM_056004881.1"/>
</dbReference>
<evidence type="ECO:0000256" key="4">
    <source>
        <dbReference type="ARBA" id="ARBA00022729"/>
    </source>
</evidence>
<protein>
    <recommendedName>
        <fullName evidence="3">acid phosphatase</fullName>
        <ecNumber evidence="3">3.1.3.2</ecNumber>
    </recommendedName>
</protein>
<reference evidence="9" key="1">
    <citation type="submission" date="2025-08" db="UniProtKB">
        <authorList>
            <consortium name="RefSeq"/>
        </authorList>
    </citation>
    <scope>IDENTIFICATION</scope>
</reference>
<dbReference type="AlphaFoldDB" id="A0A9W2YDK7"/>
<evidence type="ECO:0000256" key="7">
    <source>
        <dbReference type="ARBA" id="ARBA00023180"/>
    </source>
</evidence>
<dbReference type="Gene3D" id="3.40.50.1240">
    <property type="entry name" value="Phosphoglycerate mutase-like"/>
    <property type="match status" value="1"/>
</dbReference>
<comment type="catalytic activity">
    <reaction evidence="1">
        <text>a phosphate monoester + H2O = an alcohol + phosphate</text>
        <dbReference type="Rhea" id="RHEA:15017"/>
        <dbReference type="ChEBI" id="CHEBI:15377"/>
        <dbReference type="ChEBI" id="CHEBI:30879"/>
        <dbReference type="ChEBI" id="CHEBI:43474"/>
        <dbReference type="ChEBI" id="CHEBI:67140"/>
        <dbReference type="EC" id="3.1.3.2"/>
    </reaction>
</comment>
<keyword evidence="4" id="KW-0732">Signal</keyword>
<dbReference type="PANTHER" id="PTHR11567">
    <property type="entry name" value="ACID PHOSPHATASE-RELATED"/>
    <property type="match status" value="1"/>
</dbReference>